<reference evidence="1" key="1">
    <citation type="journal article" date="2015" name="Nature">
        <title>Complex archaea that bridge the gap between prokaryotes and eukaryotes.</title>
        <authorList>
            <person name="Spang A."/>
            <person name="Saw J.H."/>
            <person name="Jorgensen S.L."/>
            <person name="Zaremba-Niedzwiedzka K."/>
            <person name="Martijn J."/>
            <person name="Lind A.E."/>
            <person name="van Eijk R."/>
            <person name="Schleper C."/>
            <person name="Guy L."/>
            <person name="Ettema T.J."/>
        </authorList>
    </citation>
    <scope>NUCLEOTIDE SEQUENCE</scope>
</reference>
<evidence type="ECO:0000313" key="1">
    <source>
        <dbReference type="EMBL" id="KKN14708.1"/>
    </source>
</evidence>
<proteinExistence type="predicted"/>
<comment type="caution">
    <text evidence="1">The sequence shown here is derived from an EMBL/GenBank/DDBJ whole genome shotgun (WGS) entry which is preliminary data.</text>
</comment>
<gene>
    <name evidence="1" type="ORF">LCGC14_0993370</name>
</gene>
<protein>
    <submittedName>
        <fullName evidence="1">Uncharacterized protein</fullName>
    </submittedName>
</protein>
<accession>A0A0F9RBJ0</accession>
<dbReference type="EMBL" id="LAZR01003791">
    <property type="protein sequence ID" value="KKN14708.1"/>
    <property type="molecule type" value="Genomic_DNA"/>
</dbReference>
<organism evidence="1">
    <name type="scientific">marine sediment metagenome</name>
    <dbReference type="NCBI Taxonomy" id="412755"/>
    <lineage>
        <taxon>unclassified sequences</taxon>
        <taxon>metagenomes</taxon>
        <taxon>ecological metagenomes</taxon>
    </lineage>
</organism>
<dbReference type="AlphaFoldDB" id="A0A0F9RBJ0"/>
<sequence>MRLKVLLLAATIIAVGIVGSLFTTSGDVDFSNRVYAATIPVGGSAVWMEYARLALAATFTTSAIPPATITPQNITGQMGEQGIINRLYWPWTSDSNGDASILCDTYLPGLPYRLVTIPSTPSAPTDNYDVYLYDTIRIESGLVGSTGPVVLSTELLVTQGMNRDTVNPEYVDLITTLSIMERPVLVVDAAGDTKSGVVILYVYTPGTDDIDLDS</sequence>
<name>A0A0F9RBJ0_9ZZZZ</name>